<sequence length="287" mass="31265">MAVNKVIYAGNTLIDLTQDTVSADKLLSGYTAHDSAGVLIYGSYSPSSTRLIVITESGNQVTAKNGSTTLTGVSQGAYSFDIPYSGVWSVTATFGVLTSSASVTISSDSQYVVELNVGIELENASWAAIKSAAQSGSAASIWSIGDTKSFSDGSYSLEAEIVDINRGGNNIWFDIKLPKFQREMWDGEVTLFDWLNRTYYYTLPKELRTVTGQLQLIEYGDIFGSTRFQLFETTAGRTKGVSWWLGTSRVSGPTPETSYYYYCTSDGSSSTANIFSSLYINYKFVIS</sequence>
<evidence type="ECO:0000313" key="1">
    <source>
        <dbReference type="EMBL" id="HIT58615.1"/>
    </source>
</evidence>
<dbReference type="EMBL" id="DVLL01000012">
    <property type="protein sequence ID" value="HIT58615.1"/>
    <property type="molecule type" value="Genomic_DNA"/>
</dbReference>
<accession>A0A9D1GUC3</accession>
<reference evidence="1" key="2">
    <citation type="journal article" date="2021" name="PeerJ">
        <title>Extensive microbial diversity within the chicken gut microbiome revealed by metagenomics and culture.</title>
        <authorList>
            <person name="Gilroy R."/>
            <person name="Ravi A."/>
            <person name="Getino M."/>
            <person name="Pursley I."/>
            <person name="Horton D.L."/>
            <person name="Alikhan N.F."/>
            <person name="Baker D."/>
            <person name="Gharbi K."/>
            <person name="Hall N."/>
            <person name="Watson M."/>
            <person name="Adriaenssens E.M."/>
            <person name="Foster-Nyarko E."/>
            <person name="Jarju S."/>
            <person name="Secka A."/>
            <person name="Antonio M."/>
            <person name="Oren A."/>
            <person name="Chaudhuri R.R."/>
            <person name="La Ragione R."/>
            <person name="Hildebrand F."/>
            <person name="Pallen M.J."/>
        </authorList>
    </citation>
    <scope>NUCLEOTIDE SEQUENCE</scope>
    <source>
        <strain evidence="1">CHK33-4379</strain>
    </source>
</reference>
<reference evidence="1" key="1">
    <citation type="submission" date="2020-10" db="EMBL/GenBank/DDBJ databases">
        <authorList>
            <person name="Gilroy R."/>
        </authorList>
    </citation>
    <scope>NUCLEOTIDE SEQUENCE</scope>
    <source>
        <strain evidence="1">CHK33-4379</strain>
    </source>
</reference>
<protein>
    <submittedName>
        <fullName evidence="1">Uncharacterized protein</fullName>
    </submittedName>
</protein>
<proteinExistence type="predicted"/>
<organism evidence="1 2">
    <name type="scientific">Candidatus Faeciplasma pullistercoris</name>
    <dbReference type="NCBI Taxonomy" id="2840800"/>
    <lineage>
        <taxon>Bacteria</taxon>
        <taxon>Bacillati</taxon>
        <taxon>Bacillota</taxon>
        <taxon>Clostridia</taxon>
        <taxon>Eubacteriales</taxon>
        <taxon>Oscillospiraceae</taxon>
        <taxon>Oscillospiraceae incertae sedis</taxon>
        <taxon>Candidatus Faeciplasma</taxon>
    </lineage>
</organism>
<dbReference type="AlphaFoldDB" id="A0A9D1GUC3"/>
<evidence type="ECO:0000313" key="2">
    <source>
        <dbReference type="Proteomes" id="UP000824136"/>
    </source>
</evidence>
<gene>
    <name evidence="1" type="ORF">IAC39_02725</name>
</gene>
<name>A0A9D1GUC3_9FIRM</name>
<comment type="caution">
    <text evidence="1">The sequence shown here is derived from an EMBL/GenBank/DDBJ whole genome shotgun (WGS) entry which is preliminary data.</text>
</comment>
<dbReference type="Proteomes" id="UP000824136">
    <property type="component" value="Unassembled WGS sequence"/>
</dbReference>